<dbReference type="Proteomes" id="UP001469553">
    <property type="component" value="Unassembled WGS sequence"/>
</dbReference>
<comment type="caution">
    <text evidence="3">The sequence shown here is derived from an EMBL/GenBank/DDBJ whole genome shotgun (WGS) entry which is preliminary data.</text>
</comment>
<dbReference type="PANTHER" id="PTHR11481:SF64">
    <property type="entry name" value="FC RECEPTOR-LIKE PROTEIN 4"/>
    <property type="match status" value="1"/>
</dbReference>
<keyword evidence="4" id="KW-1185">Reference proteome</keyword>
<name>A0ABV0XX27_9TELE</name>
<evidence type="ECO:0000256" key="1">
    <source>
        <dbReference type="ARBA" id="ARBA00022729"/>
    </source>
</evidence>
<dbReference type="InterPro" id="IPR036179">
    <property type="entry name" value="Ig-like_dom_sf"/>
</dbReference>
<reference evidence="3 4" key="1">
    <citation type="submission" date="2021-06" db="EMBL/GenBank/DDBJ databases">
        <authorList>
            <person name="Palmer J.M."/>
        </authorList>
    </citation>
    <scope>NUCLEOTIDE SEQUENCE [LARGE SCALE GENOMIC DNA]</scope>
    <source>
        <strain evidence="3 4">AS_MEX2019</strain>
        <tissue evidence="3">Muscle</tissue>
    </source>
</reference>
<proteinExistence type="predicted"/>
<accession>A0ABV0XX27</accession>
<dbReference type="InterPro" id="IPR050488">
    <property type="entry name" value="Ig_Fc_receptor"/>
</dbReference>
<evidence type="ECO:0000313" key="4">
    <source>
        <dbReference type="Proteomes" id="UP001469553"/>
    </source>
</evidence>
<dbReference type="InterPro" id="IPR013783">
    <property type="entry name" value="Ig-like_fold"/>
</dbReference>
<dbReference type="SUPFAM" id="SSF48726">
    <property type="entry name" value="Immunoglobulin"/>
    <property type="match status" value="1"/>
</dbReference>
<protein>
    <recommendedName>
        <fullName evidence="5">Ig-like domain-containing protein</fullName>
    </recommendedName>
</protein>
<dbReference type="PANTHER" id="PTHR11481">
    <property type="entry name" value="IMMUNOGLOBULIN FC RECEPTOR"/>
    <property type="match status" value="1"/>
</dbReference>
<keyword evidence="1" id="KW-0732">Signal</keyword>
<evidence type="ECO:0000256" key="2">
    <source>
        <dbReference type="ARBA" id="ARBA00023157"/>
    </source>
</evidence>
<gene>
    <name evidence="3" type="ORF">AMECASPLE_036824</name>
</gene>
<evidence type="ECO:0008006" key="5">
    <source>
        <dbReference type="Google" id="ProtNLM"/>
    </source>
</evidence>
<evidence type="ECO:0000313" key="3">
    <source>
        <dbReference type="EMBL" id="MEQ2285916.1"/>
    </source>
</evidence>
<sequence length="170" mass="19101">MEFTSICLAVAATLSIQPERRQFFRYEAFNLSCTVSGSFSGWKVMRNASEMFSPCEDWGRPNRSSCINRSVYKSDSGLYWCQSERGECSNILNITINTGVVILESPALPVTVGDDVTLRCSYKSAGKMILKNVLMSNKGFYKCQHPDKGESLESWLEVKGNYLLQHIIVS</sequence>
<keyword evidence="2" id="KW-1015">Disulfide bond</keyword>
<dbReference type="EMBL" id="JAHRIP010015382">
    <property type="protein sequence ID" value="MEQ2285916.1"/>
    <property type="molecule type" value="Genomic_DNA"/>
</dbReference>
<organism evidence="3 4">
    <name type="scientific">Ameca splendens</name>
    <dbReference type="NCBI Taxonomy" id="208324"/>
    <lineage>
        <taxon>Eukaryota</taxon>
        <taxon>Metazoa</taxon>
        <taxon>Chordata</taxon>
        <taxon>Craniata</taxon>
        <taxon>Vertebrata</taxon>
        <taxon>Euteleostomi</taxon>
        <taxon>Actinopterygii</taxon>
        <taxon>Neopterygii</taxon>
        <taxon>Teleostei</taxon>
        <taxon>Neoteleostei</taxon>
        <taxon>Acanthomorphata</taxon>
        <taxon>Ovalentaria</taxon>
        <taxon>Atherinomorphae</taxon>
        <taxon>Cyprinodontiformes</taxon>
        <taxon>Goodeidae</taxon>
        <taxon>Ameca</taxon>
    </lineage>
</organism>
<dbReference type="Gene3D" id="2.60.40.10">
    <property type="entry name" value="Immunoglobulins"/>
    <property type="match status" value="1"/>
</dbReference>